<dbReference type="Gene3D" id="3.40.1190.20">
    <property type="match status" value="1"/>
</dbReference>
<protein>
    <recommendedName>
        <fullName evidence="1">YjeF C-terminal domain-containing protein</fullName>
    </recommendedName>
</protein>
<organism evidence="2">
    <name type="scientific">marine metagenome</name>
    <dbReference type="NCBI Taxonomy" id="408172"/>
    <lineage>
        <taxon>unclassified sequences</taxon>
        <taxon>metagenomes</taxon>
        <taxon>ecological metagenomes</taxon>
    </lineage>
</organism>
<dbReference type="SUPFAM" id="SSF53613">
    <property type="entry name" value="Ribokinase-like"/>
    <property type="match status" value="1"/>
</dbReference>
<feature type="domain" description="YjeF C-terminal" evidence="1">
    <location>
        <begin position="1"/>
        <end position="84"/>
    </location>
</feature>
<sequence>SVTLIGSFEGNIIYNKHTSSELAVIGSGDVLSGLIASLIGKNKLNPFLAACAGVWIHGDLAKQFGPGLIAEDIIKAIPHTLKKLKKWKIYSKRNR</sequence>
<reference evidence="2" key="1">
    <citation type="submission" date="2018-05" db="EMBL/GenBank/DDBJ databases">
        <authorList>
            <person name="Lanie J.A."/>
            <person name="Ng W.-L."/>
            <person name="Kazmierczak K.M."/>
            <person name="Andrzejewski T.M."/>
            <person name="Davidsen T.M."/>
            <person name="Wayne K.J."/>
            <person name="Tettelin H."/>
            <person name="Glass J.I."/>
            <person name="Rusch D."/>
            <person name="Podicherti R."/>
            <person name="Tsui H.-C.T."/>
            <person name="Winkler M.E."/>
        </authorList>
    </citation>
    <scope>NUCLEOTIDE SEQUENCE</scope>
</reference>
<dbReference type="InterPro" id="IPR000631">
    <property type="entry name" value="CARKD"/>
</dbReference>
<proteinExistence type="predicted"/>
<feature type="non-terminal residue" evidence="2">
    <location>
        <position position="1"/>
    </location>
</feature>
<evidence type="ECO:0000313" key="2">
    <source>
        <dbReference type="EMBL" id="SVD57999.1"/>
    </source>
</evidence>
<dbReference type="Pfam" id="PF01256">
    <property type="entry name" value="Carb_kinase"/>
    <property type="match status" value="1"/>
</dbReference>
<dbReference type="InterPro" id="IPR029056">
    <property type="entry name" value="Ribokinase-like"/>
</dbReference>
<gene>
    <name evidence="2" type="ORF">METZ01_LOCUS410853</name>
</gene>
<accession>A0A382WH57</accession>
<dbReference type="EMBL" id="UINC01159738">
    <property type="protein sequence ID" value="SVD57999.1"/>
    <property type="molecule type" value="Genomic_DNA"/>
</dbReference>
<dbReference type="GO" id="GO:0016836">
    <property type="term" value="F:hydro-lyase activity"/>
    <property type="evidence" value="ECO:0007669"/>
    <property type="project" value="InterPro"/>
</dbReference>
<evidence type="ECO:0000259" key="1">
    <source>
        <dbReference type="PROSITE" id="PS51383"/>
    </source>
</evidence>
<dbReference type="AlphaFoldDB" id="A0A382WH57"/>
<name>A0A382WH57_9ZZZZ</name>
<dbReference type="PROSITE" id="PS51383">
    <property type="entry name" value="YJEF_C_3"/>
    <property type="match status" value="1"/>
</dbReference>